<dbReference type="Proteomes" id="UP000321248">
    <property type="component" value="Unassembled WGS sequence"/>
</dbReference>
<dbReference type="InterPro" id="IPR036890">
    <property type="entry name" value="HATPase_C_sf"/>
</dbReference>
<dbReference type="Pfam" id="PF06580">
    <property type="entry name" value="His_kinase"/>
    <property type="match status" value="1"/>
</dbReference>
<dbReference type="AlphaFoldDB" id="A0A5C8KNR7"/>
<evidence type="ECO:0000256" key="1">
    <source>
        <dbReference type="SAM" id="Phobius"/>
    </source>
</evidence>
<feature type="transmembrane region" description="Helical" evidence="1">
    <location>
        <begin position="100"/>
        <end position="124"/>
    </location>
</feature>
<evidence type="ECO:0000259" key="2">
    <source>
        <dbReference type="Pfam" id="PF06580"/>
    </source>
</evidence>
<reference evidence="3 4" key="1">
    <citation type="submission" date="2019-08" db="EMBL/GenBank/DDBJ databases">
        <authorList>
            <person name="Karlyshev A.V."/>
        </authorList>
    </citation>
    <scope>NUCLEOTIDE SEQUENCE [LARGE SCALE GENOMIC DNA]</scope>
    <source>
        <strain evidence="3 4">Alg18-2.2</strain>
    </source>
</reference>
<dbReference type="InterPro" id="IPR050640">
    <property type="entry name" value="Bact_2-comp_sensor_kinase"/>
</dbReference>
<keyword evidence="1" id="KW-0812">Transmembrane</keyword>
<feature type="transmembrane region" description="Helical" evidence="1">
    <location>
        <begin position="171"/>
        <end position="190"/>
    </location>
</feature>
<proteinExistence type="predicted"/>
<comment type="caution">
    <text evidence="3">The sequence shown here is derived from an EMBL/GenBank/DDBJ whole genome shotgun (WGS) entry which is preliminary data.</text>
</comment>
<sequence>MEPIRLPALPPMVPDGRTEWRDWWPFSKQAHPWDDQTGIIRPSTDVSAIPGERDALDRFHRHAAPLDILWQARAIVAIILAGQGLALLLALAPGVQGDRWVLFGLASLVVQWVALLTLLGLFLLRHLVRHLPPITVAWVALALLLMATSLVGGAGLWFFPSLAGAQGQGPAMLQLTLLALTVGLMGLAAFHTHWRNRNLAARAARAELEALQARIRPHFLFNTLNTGAALVHDKPEAAEDLLLDLADLFRAALSGPELIDLADELELARRYLHIEQLRFGDRLRVRWEVPEVLPEVKLPTLSLQPLVENAVRHGVEPCAEGGELLLQVAVGRRTVQVLVQNPVARHAPRKRNGHSIGLTSVRARIAALTDGRSRLEVLPGEGVYRVAIVVPLE</sequence>
<feature type="transmembrane region" description="Helical" evidence="1">
    <location>
        <begin position="136"/>
        <end position="159"/>
    </location>
</feature>
<feature type="transmembrane region" description="Helical" evidence="1">
    <location>
        <begin position="74"/>
        <end position="94"/>
    </location>
</feature>
<keyword evidence="1" id="KW-0472">Membrane</keyword>
<dbReference type="SUPFAM" id="SSF55874">
    <property type="entry name" value="ATPase domain of HSP90 chaperone/DNA topoisomerase II/histidine kinase"/>
    <property type="match status" value="1"/>
</dbReference>
<dbReference type="OrthoDB" id="2514702at2"/>
<name>A0A5C8KNR7_9GAMM</name>
<dbReference type="Gene3D" id="3.30.565.10">
    <property type="entry name" value="Histidine kinase-like ATPase, C-terminal domain"/>
    <property type="match status" value="1"/>
</dbReference>
<protein>
    <submittedName>
        <fullName evidence="3">Sensor histidine kinase</fullName>
    </submittedName>
</protein>
<dbReference type="EMBL" id="VRTS01000004">
    <property type="protein sequence ID" value="TXK62597.1"/>
    <property type="molecule type" value="Genomic_DNA"/>
</dbReference>
<dbReference type="InterPro" id="IPR010559">
    <property type="entry name" value="Sig_transdc_His_kin_internal"/>
</dbReference>
<keyword evidence="1" id="KW-1133">Transmembrane helix</keyword>
<gene>
    <name evidence="3" type="ORF">FU658_07570</name>
</gene>
<feature type="domain" description="Signal transduction histidine kinase internal region" evidence="2">
    <location>
        <begin position="206"/>
        <end position="283"/>
    </location>
</feature>
<evidence type="ECO:0000313" key="3">
    <source>
        <dbReference type="EMBL" id="TXK62597.1"/>
    </source>
</evidence>
<evidence type="ECO:0000313" key="4">
    <source>
        <dbReference type="Proteomes" id="UP000321248"/>
    </source>
</evidence>
<keyword evidence="4" id="KW-1185">Reference proteome</keyword>
<accession>A0A5C8KNR7</accession>
<organism evidence="3 4">
    <name type="scientific">Alkalisalibacterium limincola</name>
    <dbReference type="NCBI Taxonomy" id="2699169"/>
    <lineage>
        <taxon>Bacteria</taxon>
        <taxon>Pseudomonadati</taxon>
        <taxon>Pseudomonadota</taxon>
        <taxon>Gammaproteobacteria</taxon>
        <taxon>Lysobacterales</taxon>
        <taxon>Lysobacteraceae</taxon>
        <taxon>Alkalisalibacterium</taxon>
    </lineage>
</organism>
<dbReference type="GO" id="GO:0000155">
    <property type="term" value="F:phosphorelay sensor kinase activity"/>
    <property type="evidence" value="ECO:0007669"/>
    <property type="project" value="InterPro"/>
</dbReference>
<keyword evidence="3" id="KW-0808">Transferase</keyword>
<dbReference type="GO" id="GO:0016020">
    <property type="term" value="C:membrane"/>
    <property type="evidence" value="ECO:0007669"/>
    <property type="project" value="InterPro"/>
</dbReference>
<keyword evidence="3" id="KW-0418">Kinase</keyword>
<dbReference type="PANTHER" id="PTHR34220">
    <property type="entry name" value="SENSOR HISTIDINE KINASE YPDA"/>
    <property type="match status" value="1"/>
</dbReference>
<dbReference type="PANTHER" id="PTHR34220:SF7">
    <property type="entry name" value="SENSOR HISTIDINE KINASE YPDA"/>
    <property type="match status" value="1"/>
</dbReference>